<reference evidence="2" key="1">
    <citation type="journal article" date="2019" name="Int. J. Syst. Evol. Microbiol.">
        <title>The Global Catalogue of Microorganisms (GCM) 10K type strain sequencing project: providing services to taxonomists for standard genome sequencing and annotation.</title>
        <authorList>
            <consortium name="The Broad Institute Genomics Platform"/>
            <consortium name="The Broad Institute Genome Sequencing Center for Infectious Disease"/>
            <person name="Wu L."/>
            <person name="Ma J."/>
        </authorList>
    </citation>
    <scope>NUCLEOTIDE SEQUENCE [LARGE SCALE GENOMIC DNA]</scope>
    <source>
        <strain evidence="2">JCM 17021</strain>
    </source>
</reference>
<dbReference type="EMBL" id="BAABCN010000012">
    <property type="protein sequence ID" value="GAA3889173.1"/>
    <property type="molecule type" value="Genomic_DNA"/>
</dbReference>
<comment type="caution">
    <text evidence="1">The sequence shown here is derived from an EMBL/GenBank/DDBJ whole genome shotgun (WGS) entry which is preliminary data.</text>
</comment>
<evidence type="ECO:0000313" key="1">
    <source>
        <dbReference type="EMBL" id="GAA3889173.1"/>
    </source>
</evidence>
<dbReference type="Pfam" id="PF10974">
    <property type="entry name" value="DUF2804"/>
    <property type="match status" value="1"/>
</dbReference>
<proteinExistence type="predicted"/>
<dbReference type="Proteomes" id="UP001501803">
    <property type="component" value="Unassembled WGS sequence"/>
</dbReference>
<name>A0ABP7KYM4_9MICO</name>
<organism evidence="1 2">
    <name type="scientific">Leifsonia kafniensis</name>
    <dbReference type="NCBI Taxonomy" id="475957"/>
    <lineage>
        <taxon>Bacteria</taxon>
        <taxon>Bacillati</taxon>
        <taxon>Actinomycetota</taxon>
        <taxon>Actinomycetes</taxon>
        <taxon>Micrococcales</taxon>
        <taxon>Microbacteriaceae</taxon>
        <taxon>Leifsonia</taxon>
    </lineage>
</organism>
<dbReference type="RefSeq" id="WP_345068816.1">
    <property type="nucleotide sequence ID" value="NZ_BAABCN010000012.1"/>
</dbReference>
<evidence type="ECO:0000313" key="2">
    <source>
        <dbReference type="Proteomes" id="UP001501803"/>
    </source>
</evidence>
<dbReference type="PANTHER" id="PTHR35868:SF3">
    <property type="entry name" value="DUF2804 DOMAIN-CONTAINING PROTEIN"/>
    <property type="match status" value="1"/>
</dbReference>
<accession>A0ABP7KYM4</accession>
<gene>
    <name evidence="1" type="ORF">GCM10022381_33710</name>
</gene>
<dbReference type="PANTHER" id="PTHR35868">
    <property type="entry name" value="DUF2804 DOMAIN-CONTAINING PROTEIN-RELATED"/>
    <property type="match status" value="1"/>
</dbReference>
<keyword evidence="2" id="KW-1185">Reference proteome</keyword>
<protein>
    <submittedName>
        <fullName evidence="1">DUF2804 domain-containing protein</fullName>
    </submittedName>
</protein>
<sequence>MTDAAAGPVNTADEREITEPVALLLPNGRQNPDAIGWTRHQLHNTDSLGRGLYAWGRNKRWEYWGITTPTHVIALTIAGLDFASLHQLWVLDRRTLTPIDTVVIGPLGRNVTLPGTLGTGPSRARGKRLSIDMDEVDGGTRLRAESARVRLDVIATIPENHEAPGTSSPFSDRLAQYTVKDVDRPTVGRLWVDGEEFAVPAGESWAVLDHARARSPYGTHWNWGAGAGLTDGKRIGLQLGGGGKRCRGPSQNAFTVDGRVHKVAELLNWEYDTDDWLAPWRIHSARVDLTFTPFYDRFSTMNFVVIGSRTHQCFGHYSGWLRDDAGERIRVDGVVGWAEDVHNRW</sequence>
<dbReference type="InterPro" id="IPR021243">
    <property type="entry name" value="DUF2804"/>
</dbReference>